<evidence type="ECO:0000313" key="2">
    <source>
        <dbReference type="EMBL" id="QBZ64213.1"/>
    </source>
</evidence>
<evidence type="ECO:0000256" key="1">
    <source>
        <dbReference type="SAM" id="MobiDB-lite"/>
    </source>
</evidence>
<name>A0A4P7NPB4_PYROR</name>
<proteinExistence type="predicted"/>
<sequence length="95" mass="10712">MPRQTFYPRSNLDNALVPIGLRASTFVEGVRNVKGYGTYFVLRMVLNLWNLRNSTALGFNGPSLQSPCRPATEPPNQDRTDSVAGKRYPWDLPGW</sequence>
<organism evidence="2 3">
    <name type="scientific">Pyricularia oryzae</name>
    <name type="common">Rice blast fungus</name>
    <name type="synonym">Magnaporthe oryzae</name>
    <dbReference type="NCBI Taxonomy" id="318829"/>
    <lineage>
        <taxon>Eukaryota</taxon>
        <taxon>Fungi</taxon>
        <taxon>Dikarya</taxon>
        <taxon>Ascomycota</taxon>
        <taxon>Pezizomycotina</taxon>
        <taxon>Sordariomycetes</taxon>
        <taxon>Sordariomycetidae</taxon>
        <taxon>Magnaporthales</taxon>
        <taxon>Pyriculariaceae</taxon>
        <taxon>Pyricularia</taxon>
    </lineage>
</organism>
<feature type="region of interest" description="Disordered" evidence="1">
    <location>
        <begin position="64"/>
        <end position="95"/>
    </location>
</feature>
<dbReference type="EMBL" id="CP034209">
    <property type="protein sequence ID" value="QBZ64213.1"/>
    <property type="molecule type" value="Genomic_DNA"/>
</dbReference>
<dbReference type="AlphaFoldDB" id="A0A4P7NPB4"/>
<evidence type="ECO:0000313" key="3">
    <source>
        <dbReference type="Proteomes" id="UP000294847"/>
    </source>
</evidence>
<reference evidence="2 3" key="1">
    <citation type="journal article" date="2019" name="Mol. Biol. Evol.">
        <title>Blast fungal genomes show frequent chromosomal changes, gene gains and losses, and effector gene turnover.</title>
        <authorList>
            <person name="Gomez Luciano L.B."/>
            <person name="Jason Tsai I."/>
            <person name="Chuma I."/>
            <person name="Tosa Y."/>
            <person name="Chen Y.H."/>
            <person name="Li J.Y."/>
            <person name="Li M.Y."/>
            <person name="Jade Lu M.Y."/>
            <person name="Nakayashiki H."/>
            <person name="Li W.H."/>
        </authorList>
    </citation>
    <scope>NUCLEOTIDE SEQUENCE [LARGE SCALE GENOMIC DNA]</scope>
    <source>
        <strain evidence="2">MZ5-1-6</strain>
    </source>
</reference>
<gene>
    <name evidence="2" type="ORF">PoMZ_05907</name>
</gene>
<accession>A0A4P7NPB4</accession>
<protein>
    <submittedName>
        <fullName evidence="2">Uncharacterized protein</fullName>
    </submittedName>
</protein>
<dbReference type="Proteomes" id="UP000294847">
    <property type="component" value="Chromosome 6"/>
</dbReference>